<dbReference type="SUPFAM" id="SSF101960">
    <property type="entry name" value="Stabilizer of iron transporter SufD"/>
    <property type="match status" value="1"/>
</dbReference>
<dbReference type="AlphaFoldDB" id="F4N0R8"/>
<proteinExistence type="predicted"/>
<evidence type="ECO:0008006" key="2">
    <source>
        <dbReference type="Google" id="ProtNLM"/>
    </source>
</evidence>
<reference evidence="1" key="1">
    <citation type="journal article" date="2011" name="BMC Genomics">
        <title>Shotgun sequencing of Yersinia enterocolitica strain W22703 (biotype 2, serotype O:9): genomic evidence for oscillation between invertebrates and mammals.</title>
        <authorList>
            <person name="Fuchs T.M."/>
            <person name="Brandt K."/>
            <person name="Starke M."/>
            <person name="Rattei T."/>
        </authorList>
    </citation>
    <scope>NUCLEOTIDE SEQUENCE</scope>
</reference>
<gene>
    <name evidence="1" type="ORF">YEW_LR49830</name>
</gene>
<protein>
    <recommendedName>
        <fullName evidence="2">Fe-S cluster assembly protein SufD</fullName>
    </recommendedName>
</protein>
<dbReference type="EMBL" id="FR718628">
    <property type="protein sequence ID" value="CBX71676.1"/>
    <property type="molecule type" value="Genomic_DNA"/>
</dbReference>
<organism evidence="1">
    <name type="scientific">Yersinia enterocolitica W22703</name>
    <dbReference type="NCBI Taxonomy" id="913028"/>
    <lineage>
        <taxon>Bacteria</taxon>
        <taxon>Pseudomonadati</taxon>
        <taxon>Pseudomonadota</taxon>
        <taxon>Gammaproteobacteria</taxon>
        <taxon>Enterobacterales</taxon>
        <taxon>Yersiniaceae</taxon>
        <taxon>Yersinia</taxon>
    </lineage>
</organism>
<dbReference type="InterPro" id="IPR037284">
    <property type="entry name" value="SUF_FeS_clus_asmbl_SufBD_sf"/>
</dbReference>
<evidence type="ECO:0000313" key="1">
    <source>
        <dbReference type="EMBL" id="CBX71676.1"/>
    </source>
</evidence>
<name>F4N0R8_YEREN</name>
<accession>F4N0R8</accession>
<sequence>MAGLPTNSNMLEQQRILEKQRADALLHFGQLFKQHQSGQSAEATAHWQQVLQLGFPSIKHEDWKYTPLERLLAHNFSFAPAAEVTAAQCDDLSLIKDAHRLVFH</sequence>